<evidence type="ECO:0000313" key="2">
    <source>
        <dbReference type="Proteomes" id="UP000886998"/>
    </source>
</evidence>
<reference evidence="1" key="1">
    <citation type="submission" date="2020-08" db="EMBL/GenBank/DDBJ databases">
        <title>Multicomponent nature underlies the extraordinary mechanical properties of spider dragline silk.</title>
        <authorList>
            <person name="Kono N."/>
            <person name="Nakamura H."/>
            <person name="Mori M."/>
            <person name="Yoshida Y."/>
            <person name="Ohtoshi R."/>
            <person name="Malay A.D."/>
            <person name="Moran D.A.P."/>
            <person name="Tomita M."/>
            <person name="Numata K."/>
            <person name="Arakawa K."/>
        </authorList>
    </citation>
    <scope>NUCLEOTIDE SEQUENCE</scope>
</reference>
<comment type="caution">
    <text evidence="1">The sequence shown here is derived from an EMBL/GenBank/DDBJ whole genome shotgun (WGS) entry which is preliminary data.</text>
</comment>
<organism evidence="1 2">
    <name type="scientific">Trichonephila inaurata madagascariensis</name>
    <dbReference type="NCBI Taxonomy" id="2747483"/>
    <lineage>
        <taxon>Eukaryota</taxon>
        <taxon>Metazoa</taxon>
        <taxon>Ecdysozoa</taxon>
        <taxon>Arthropoda</taxon>
        <taxon>Chelicerata</taxon>
        <taxon>Arachnida</taxon>
        <taxon>Araneae</taxon>
        <taxon>Araneomorphae</taxon>
        <taxon>Entelegynae</taxon>
        <taxon>Araneoidea</taxon>
        <taxon>Nephilidae</taxon>
        <taxon>Trichonephila</taxon>
        <taxon>Trichonephila inaurata</taxon>
    </lineage>
</organism>
<proteinExistence type="predicted"/>
<keyword evidence="2" id="KW-1185">Reference proteome</keyword>
<accession>A0A8X6YF49</accession>
<dbReference type="EMBL" id="BMAV01018461">
    <property type="protein sequence ID" value="GFY70857.1"/>
    <property type="molecule type" value="Genomic_DNA"/>
</dbReference>
<dbReference type="Proteomes" id="UP000886998">
    <property type="component" value="Unassembled WGS sequence"/>
</dbReference>
<dbReference type="AlphaFoldDB" id="A0A8X6YF49"/>
<dbReference type="OrthoDB" id="10315460at2759"/>
<sequence>MKSHPNTFPRKEIKTSTFLISKAGKRYNTKHSPAVKLHLELSCQKLPEEYYFLTKKQIQTNEASMNQISVSSICYLSENGSRKVIEKPSLMAPTPRSSL</sequence>
<name>A0A8X6YF49_9ARAC</name>
<protein>
    <submittedName>
        <fullName evidence="1">Uncharacterized protein</fullName>
    </submittedName>
</protein>
<gene>
    <name evidence="1" type="ORF">TNIN_196411</name>
</gene>
<evidence type="ECO:0000313" key="1">
    <source>
        <dbReference type="EMBL" id="GFY70857.1"/>
    </source>
</evidence>